<protein>
    <submittedName>
        <fullName evidence="1">Uncharacterized protein</fullName>
    </submittedName>
</protein>
<reference evidence="1" key="1">
    <citation type="submission" date="2013-07" db="EMBL/GenBank/DDBJ databases">
        <title>The genome of an arbuscular mycorrhizal fungus provides insights into the evolution of the oldest plant symbiosis.</title>
        <authorList>
            <consortium name="DOE Joint Genome Institute"/>
            <person name="Tisserant E."/>
            <person name="Malbreil M."/>
            <person name="Kuo A."/>
            <person name="Kohler A."/>
            <person name="Symeonidi A."/>
            <person name="Balestrini R."/>
            <person name="Charron P."/>
            <person name="Duensing N."/>
            <person name="Frei-dit-Frey N."/>
            <person name="Gianinazzi-Pearson V."/>
            <person name="Gilbert B."/>
            <person name="Handa Y."/>
            <person name="Hijri M."/>
            <person name="Kaul R."/>
            <person name="Kawaguchi M."/>
            <person name="Krajinski F."/>
            <person name="Lammers P."/>
            <person name="Lapierre D."/>
            <person name="Masclaux F.G."/>
            <person name="Murat C."/>
            <person name="Morin E."/>
            <person name="Ndikumana S."/>
            <person name="Pagni M."/>
            <person name="Petitpierre D."/>
            <person name="Requena N."/>
            <person name="Rosikiewicz P."/>
            <person name="Riley R."/>
            <person name="Saito K."/>
            <person name="San Clemente H."/>
            <person name="Shapiro H."/>
            <person name="van Tuinen D."/>
            <person name="Becard G."/>
            <person name="Bonfante P."/>
            <person name="Paszkowski U."/>
            <person name="Shachar-Hill Y."/>
            <person name="Young J.P."/>
            <person name="Sanders I.R."/>
            <person name="Henrissat B."/>
            <person name="Rensing S.A."/>
            <person name="Grigoriev I.V."/>
            <person name="Corradi N."/>
            <person name="Roux C."/>
            <person name="Martin F."/>
        </authorList>
    </citation>
    <scope>NUCLEOTIDE SEQUENCE</scope>
    <source>
        <strain evidence="1">DAOM 197198</strain>
    </source>
</reference>
<proteinExistence type="predicted"/>
<sequence length="58" mass="6875">MYNSILCAVVKSFRRSLYPKFLGQTKVGRVQKVTQQNDMLWRGVIFIKSQWKVIQVQE</sequence>
<evidence type="ECO:0000313" key="1">
    <source>
        <dbReference type="EMBL" id="ESA20207.1"/>
    </source>
</evidence>
<dbReference type="HOGENOM" id="CLU_2980210_0_0_1"/>
<organism evidence="1">
    <name type="scientific">Rhizophagus irregularis (strain DAOM 181602 / DAOM 197198 / MUCL 43194)</name>
    <name type="common">Arbuscular mycorrhizal fungus</name>
    <name type="synonym">Glomus intraradices</name>
    <dbReference type="NCBI Taxonomy" id="747089"/>
    <lineage>
        <taxon>Eukaryota</taxon>
        <taxon>Fungi</taxon>
        <taxon>Fungi incertae sedis</taxon>
        <taxon>Mucoromycota</taxon>
        <taxon>Glomeromycotina</taxon>
        <taxon>Glomeromycetes</taxon>
        <taxon>Glomerales</taxon>
        <taxon>Glomeraceae</taxon>
        <taxon>Rhizophagus</taxon>
    </lineage>
</organism>
<name>U9UKK1_RHIID</name>
<dbReference type="EMBL" id="KI277548">
    <property type="protein sequence ID" value="ESA20207.1"/>
    <property type="molecule type" value="Genomic_DNA"/>
</dbReference>
<dbReference type="AlphaFoldDB" id="U9UKK1"/>
<accession>U9UKK1</accession>
<gene>
    <name evidence="1" type="ORF">GLOINDRAFT_18771</name>
</gene>